<dbReference type="GO" id="GO:0006364">
    <property type="term" value="P:rRNA processing"/>
    <property type="evidence" value="ECO:0007669"/>
    <property type="project" value="UniProtKB-KW"/>
</dbReference>
<dbReference type="SMART" id="SM00479">
    <property type="entry name" value="EXOIII"/>
    <property type="match status" value="1"/>
</dbReference>
<dbReference type="InterPro" id="IPR012337">
    <property type="entry name" value="RNaseH-like_sf"/>
</dbReference>
<evidence type="ECO:0000313" key="7">
    <source>
        <dbReference type="EMBL" id="CAE0421807.1"/>
    </source>
</evidence>
<evidence type="ECO:0000256" key="5">
    <source>
        <dbReference type="SAM" id="MobiDB-lite"/>
    </source>
</evidence>
<organism evidence="7">
    <name type="scientific">Amphora coffeiformis</name>
    <dbReference type="NCBI Taxonomy" id="265554"/>
    <lineage>
        <taxon>Eukaryota</taxon>
        <taxon>Sar</taxon>
        <taxon>Stramenopiles</taxon>
        <taxon>Ochrophyta</taxon>
        <taxon>Bacillariophyta</taxon>
        <taxon>Bacillariophyceae</taxon>
        <taxon>Bacillariophycidae</taxon>
        <taxon>Thalassiophysales</taxon>
        <taxon>Catenulaceae</taxon>
        <taxon>Amphora</taxon>
    </lineage>
</organism>
<evidence type="ECO:0000259" key="6">
    <source>
        <dbReference type="SMART" id="SM00479"/>
    </source>
</evidence>
<dbReference type="GO" id="GO:0005634">
    <property type="term" value="C:nucleus"/>
    <property type="evidence" value="ECO:0007669"/>
    <property type="project" value="TreeGrafter"/>
</dbReference>
<feature type="region of interest" description="Disordered" evidence="5">
    <location>
        <begin position="603"/>
        <end position="672"/>
    </location>
</feature>
<feature type="region of interest" description="Disordered" evidence="5">
    <location>
        <begin position="20"/>
        <end position="72"/>
    </location>
</feature>
<gene>
    <name evidence="7" type="ORF">ACOF00016_LOCUS18431</name>
</gene>
<evidence type="ECO:0000256" key="1">
    <source>
        <dbReference type="ARBA" id="ARBA00022552"/>
    </source>
</evidence>
<dbReference type="InterPro" id="IPR036397">
    <property type="entry name" value="RNaseH_sf"/>
</dbReference>
<dbReference type="PANTHER" id="PTHR12801:SF45">
    <property type="entry name" value="RNA EXONUCLEASE 4"/>
    <property type="match status" value="1"/>
</dbReference>
<dbReference type="InterPro" id="IPR047021">
    <property type="entry name" value="REXO1/3/4-like"/>
</dbReference>
<reference evidence="7" key="1">
    <citation type="submission" date="2021-01" db="EMBL/GenBank/DDBJ databases">
        <authorList>
            <person name="Corre E."/>
            <person name="Pelletier E."/>
            <person name="Niang G."/>
            <person name="Scheremetjew M."/>
            <person name="Finn R."/>
            <person name="Kale V."/>
            <person name="Holt S."/>
            <person name="Cochrane G."/>
            <person name="Meng A."/>
            <person name="Brown T."/>
            <person name="Cohen L."/>
        </authorList>
    </citation>
    <scope>NUCLEOTIDE SEQUENCE</scope>
    <source>
        <strain evidence="7">CCMP127</strain>
    </source>
</reference>
<dbReference type="Gene3D" id="3.30.420.10">
    <property type="entry name" value="Ribonuclease H-like superfamily/Ribonuclease H"/>
    <property type="match status" value="1"/>
</dbReference>
<comment type="function">
    <text evidence="4">Exoribonuclease involved in ribosome biosynthesis. Involved in the processing of ITS1, the internal transcribed spacer localized between the 18S and 5.8S rRNAs.</text>
</comment>
<keyword evidence="3" id="KW-0378">Hydrolase</keyword>
<keyword evidence="1" id="KW-0698">rRNA processing</keyword>
<evidence type="ECO:0000256" key="2">
    <source>
        <dbReference type="ARBA" id="ARBA00022722"/>
    </source>
</evidence>
<dbReference type="AlphaFoldDB" id="A0A7S3LJP0"/>
<evidence type="ECO:0000256" key="3">
    <source>
        <dbReference type="ARBA" id="ARBA00022801"/>
    </source>
</evidence>
<dbReference type="EMBL" id="HBIM01024837">
    <property type="protein sequence ID" value="CAE0421807.1"/>
    <property type="molecule type" value="Transcribed_RNA"/>
</dbReference>
<feature type="compositionally biased region" description="Basic residues" evidence="5">
    <location>
        <begin position="41"/>
        <end position="61"/>
    </location>
</feature>
<feature type="domain" description="Exonuclease" evidence="6">
    <location>
        <begin position="127"/>
        <end position="284"/>
    </location>
</feature>
<accession>A0A7S3LJP0</accession>
<sequence length="672" mass="73981">MLGFAFSEAQRSQELMRRLKQQKGSATNHHDALITSATAKTGHKRTRRRRRPKHYHHHHNISKGGSVGSSTATASTAGLASYGTVTQQNPFGGVAGGIAVLSNKHHDAPMTRRDLYFALRCGIVNIGPLATDTAVGRVTLVNWENEIVLDTFVKIPVPITNYRTEVTGITPGLLERGASSLDSVRKKVGSLIRGKILIGHGLEVDLAALRLSHPWCDMRDTATYAPYMQQVLDPLTCMLLPRTLDDLLQNALDQSVPDDGQPVLVSEAIGCLSLYKAAREQWEGQIVQHMQQLERQRELVVNMRSSAAGAGEPNGPVLSRIAEDVSGDEHGAFFTERRLTELEEHDHYADRILMYATAATRGGEYGEYETSTLASELEATLENYEMYRDDVSETSSFVTNESELEECLRQQRPRNHLSDATTEAADLNPLFENLHLLNEFGRPPTMSNANGTFGSSTVAGSHVEEEWTVRGGGGGGSWGTSQHSGIWTPFPPSSTVNSVTTADWSLESPQAPVVRPISSVARRPRDIYPNSSKHRHMNHHPTFLAVSQTPPVTLNEEELREHLPAHLLDDLEGTVPLDNRLLFGRSKDEHDEPKKKSWFGLGRRRRSLSAPSSREAGFAELKAGAPRLSLSDRLPQRPKLESDDPQCDVGIGPTQSGQRYSNEDDLGVPPGF</sequence>
<name>A0A7S3LJP0_9STRA</name>
<dbReference type="SUPFAM" id="SSF53098">
    <property type="entry name" value="Ribonuclease H-like"/>
    <property type="match status" value="1"/>
</dbReference>
<dbReference type="PANTHER" id="PTHR12801">
    <property type="entry name" value="RNA EXONUCLEASE REXO1 / RECO3 FAMILY MEMBER-RELATED"/>
    <property type="match status" value="1"/>
</dbReference>
<dbReference type="InterPro" id="IPR013520">
    <property type="entry name" value="Ribonucl_H"/>
</dbReference>
<protein>
    <recommendedName>
        <fullName evidence="6">Exonuclease domain-containing protein</fullName>
    </recommendedName>
</protein>
<evidence type="ECO:0000256" key="4">
    <source>
        <dbReference type="ARBA" id="ARBA00025599"/>
    </source>
</evidence>
<proteinExistence type="predicted"/>
<dbReference type="GO" id="GO:0004527">
    <property type="term" value="F:exonuclease activity"/>
    <property type="evidence" value="ECO:0007669"/>
    <property type="project" value="InterPro"/>
</dbReference>
<dbReference type="GO" id="GO:0003676">
    <property type="term" value="F:nucleic acid binding"/>
    <property type="evidence" value="ECO:0007669"/>
    <property type="project" value="InterPro"/>
</dbReference>
<keyword evidence="2" id="KW-0540">Nuclease</keyword>